<dbReference type="PANTHER" id="PTHR33570:SF2">
    <property type="entry name" value="CARBOXYMUCONOLACTONE DECARBOXYLASE-LIKE DOMAIN-CONTAINING PROTEIN"/>
    <property type="match status" value="1"/>
</dbReference>
<proteinExistence type="predicted"/>
<gene>
    <name evidence="2" type="ORF">PAT3040_03796</name>
</gene>
<reference evidence="2 3" key="1">
    <citation type="submission" date="2017-08" db="EMBL/GenBank/DDBJ databases">
        <title>Substantial Increase in Enzyme Production by Combined Drug-Resistance Mutations in Paenibacillus agaridevorans.</title>
        <authorList>
            <person name="Tanaka Y."/>
            <person name="Funane K."/>
            <person name="Hosaka T."/>
            <person name="Shiwa Y."/>
            <person name="Fujita N."/>
            <person name="Miyazaki T."/>
            <person name="Yoshikawa H."/>
            <person name="Murakami K."/>
            <person name="Kasahara K."/>
            <person name="Inaoka T."/>
            <person name="Hiraga Y."/>
            <person name="Ochi K."/>
        </authorList>
    </citation>
    <scope>NUCLEOTIDE SEQUENCE [LARGE SCALE GENOMIC DNA]</scope>
    <source>
        <strain evidence="2 3">T-3040</strain>
    </source>
</reference>
<dbReference type="Pfam" id="PF02627">
    <property type="entry name" value="CMD"/>
    <property type="match status" value="1"/>
</dbReference>
<dbReference type="AlphaFoldDB" id="A0A2R5EZB8"/>
<organism evidence="2 3">
    <name type="scientific">Paenibacillus agaridevorans</name>
    <dbReference type="NCBI Taxonomy" id="171404"/>
    <lineage>
        <taxon>Bacteria</taxon>
        <taxon>Bacillati</taxon>
        <taxon>Bacillota</taxon>
        <taxon>Bacilli</taxon>
        <taxon>Bacillales</taxon>
        <taxon>Paenibacillaceae</taxon>
        <taxon>Paenibacillus</taxon>
    </lineage>
</organism>
<dbReference type="InterPro" id="IPR003779">
    <property type="entry name" value="CMD-like"/>
</dbReference>
<dbReference type="PANTHER" id="PTHR33570">
    <property type="entry name" value="4-CARBOXYMUCONOLACTONE DECARBOXYLASE FAMILY PROTEIN"/>
    <property type="match status" value="1"/>
</dbReference>
<evidence type="ECO:0000313" key="3">
    <source>
        <dbReference type="Proteomes" id="UP000245202"/>
    </source>
</evidence>
<name>A0A2R5EZB8_9BACL</name>
<dbReference type="GO" id="GO:0051920">
    <property type="term" value="F:peroxiredoxin activity"/>
    <property type="evidence" value="ECO:0007669"/>
    <property type="project" value="InterPro"/>
</dbReference>
<evidence type="ECO:0000259" key="1">
    <source>
        <dbReference type="Pfam" id="PF02627"/>
    </source>
</evidence>
<dbReference type="InterPro" id="IPR029032">
    <property type="entry name" value="AhpD-like"/>
</dbReference>
<dbReference type="RefSeq" id="WP_108993955.1">
    <property type="nucleotide sequence ID" value="NZ_BDQX01000196.1"/>
</dbReference>
<accession>A0A2R5EZB8</accession>
<evidence type="ECO:0000313" key="2">
    <source>
        <dbReference type="EMBL" id="GBG09163.1"/>
    </source>
</evidence>
<dbReference type="SUPFAM" id="SSF69118">
    <property type="entry name" value="AhpD-like"/>
    <property type="match status" value="1"/>
</dbReference>
<keyword evidence="3" id="KW-1185">Reference proteome</keyword>
<comment type="caution">
    <text evidence="2">The sequence shown here is derived from an EMBL/GenBank/DDBJ whole genome shotgun (WGS) entry which is preliminary data.</text>
</comment>
<dbReference type="InterPro" id="IPR052512">
    <property type="entry name" value="4CMD/NDH-1_regulator"/>
</dbReference>
<dbReference type="Gene3D" id="1.20.1290.10">
    <property type="entry name" value="AhpD-like"/>
    <property type="match status" value="1"/>
</dbReference>
<dbReference type="EMBL" id="BDQX01000196">
    <property type="protein sequence ID" value="GBG09163.1"/>
    <property type="molecule type" value="Genomic_DNA"/>
</dbReference>
<sequence length="134" mass="14611">MNSEAYDKGIETLSKMVGPDMLQATVEKVKKFSPDFANMIVSFPYGMIYSRPGLDHKQRSLVAISALIASGSDAQLDFHIHAGLNAGLTPDEIIEAIMNCLPYAGFPKSISALFVTMRIFEELGIKPGESEIVD</sequence>
<protein>
    <submittedName>
        <fullName evidence="2">Carboxymuconolactone decarboxylase</fullName>
    </submittedName>
</protein>
<dbReference type="Proteomes" id="UP000245202">
    <property type="component" value="Unassembled WGS sequence"/>
</dbReference>
<feature type="domain" description="Carboxymuconolactone decarboxylase-like" evidence="1">
    <location>
        <begin position="34"/>
        <end position="115"/>
    </location>
</feature>